<feature type="compositionally biased region" description="Basic residues" evidence="6">
    <location>
        <begin position="1272"/>
        <end position="1284"/>
    </location>
</feature>
<evidence type="ECO:0000313" key="8">
    <source>
        <dbReference type="Proteomes" id="UP000186817"/>
    </source>
</evidence>
<feature type="region of interest" description="Disordered" evidence="6">
    <location>
        <begin position="1230"/>
        <end position="1299"/>
    </location>
</feature>
<dbReference type="GO" id="GO:0000785">
    <property type="term" value="C:chromatin"/>
    <property type="evidence" value="ECO:0007669"/>
    <property type="project" value="TreeGrafter"/>
</dbReference>
<evidence type="ECO:0000256" key="4">
    <source>
        <dbReference type="ARBA" id="ARBA00023242"/>
    </source>
</evidence>
<dbReference type="Proteomes" id="UP000186817">
    <property type="component" value="Unassembled WGS sequence"/>
</dbReference>
<keyword evidence="5" id="KW-0131">Cell cycle</keyword>
<gene>
    <name evidence="7" type="primary">Pds5a</name>
    <name evidence="7" type="ORF">AK812_SmicGene18303</name>
</gene>
<reference evidence="7 8" key="1">
    <citation type="submission" date="2016-02" db="EMBL/GenBank/DDBJ databases">
        <title>Genome analysis of coral dinoflagellate symbionts highlights evolutionary adaptations to a symbiotic lifestyle.</title>
        <authorList>
            <person name="Aranda M."/>
            <person name="Li Y."/>
            <person name="Liew Y.J."/>
            <person name="Baumgarten S."/>
            <person name="Simakov O."/>
            <person name="Wilson M."/>
            <person name="Piel J."/>
            <person name="Ashoor H."/>
            <person name="Bougouffa S."/>
            <person name="Bajic V.B."/>
            <person name="Ryu T."/>
            <person name="Ravasi T."/>
            <person name="Bayer T."/>
            <person name="Micklem G."/>
            <person name="Kim H."/>
            <person name="Bhak J."/>
            <person name="Lajeunesse T.C."/>
            <person name="Voolstra C.R."/>
        </authorList>
    </citation>
    <scope>NUCLEOTIDE SEQUENCE [LARGE SCALE GENOMIC DNA]</scope>
    <source>
        <strain evidence="7 8">CCMP2467</strain>
    </source>
</reference>
<dbReference type="PANTHER" id="PTHR12663">
    <property type="entry name" value="ANDROGEN INDUCED INHIBITOR OF PROLIFERATION AS3 / PDS5-RELATED"/>
    <property type="match status" value="1"/>
</dbReference>
<evidence type="ECO:0000256" key="5">
    <source>
        <dbReference type="ARBA" id="ARBA00023306"/>
    </source>
</evidence>
<comment type="caution">
    <text evidence="7">The sequence shown here is derived from an EMBL/GenBank/DDBJ whole genome shotgun (WGS) entry which is preliminary data.</text>
</comment>
<dbReference type="PANTHER" id="PTHR12663:SF0">
    <property type="entry name" value="PRECOCIOUS DISSOCIATION OF SISTERS 5, ISOFORM A"/>
    <property type="match status" value="1"/>
</dbReference>
<dbReference type="InterPro" id="IPR016024">
    <property type="entry name" value="ARM-type_fold"/>
</dbReference>
<dbReference type="Gene3D" id="1.25.10.10">
    <property type="entry name" value="Leucine-rich Repeat Variant"/>
    <property type="match status" value="1"/>
</dbReference>
<keyword evidence="3" id="KW-0498">Mitosis</keyword>
<keyword evidence="4" id="KW-0539">Nucleus</keyword>
<dbReference type="GO" id="GO:0006281">
    <property type="term" value="P:DNA repair"/>
    <property type="evidence" value="ECO:0007669"/>
    <property type="project" value="TreeGrafter"/>
</dbReference>
<dbReference type="GO" id="GO:0051301">
    <property type="term" value="P:cell division"/>
    <property type="evidence" value="ECO:0007669"/>
    <property type="project" value="UniProtKB-KW"/>
</dbReference>
<keyword evidence="8" id="KW-1185">Reference proteome</keyword>
<comment type="subcellular location">
    <subcellularLocation>
        <location evidence="1">Nucleus</location>
    </subcellularLocation>
</comment>
<proteinExistence type="predicted"/>
<dbReference type="InterPro" id="IPR039776">
    <property type="entry name" value="Pds5"/>
</dbReference>
<organism evidence="7 8">
    <name type="scientific">Symbiodinium microadriaticum</name>
    <name type="common">Dinoflagellate</name>
    <name type="synonym">Zooxanthella microadriatica</name>
    <dbReference type="NCBI Taxonomy" id="2951"/>
    <lineage>
        <taxon>Eukaryota</taxon>
        <taxon>Sar</taxon>
        <taxon>Alveolata</taxon>
        <taxon>Dinophyceae</taxon>
        <taxon>Suessiales</taxon>
        <taxon>Symbiodiniaceae</taxon>
        <taxon>Symbiodinium</taxon>
    </lineage>
</organism>
<evidence type="ECO:0000256" key="1">
    <source>
        <dbReference type="ARBA" id="ARBA00004123"/>
    </source>
</evidence>
<dbReference type="OrthoDB" id="200660at2759"/>
<protein>
    <submittedName>
        <fullName evidence="7">Sister chromatid cohesion protein PDS5-like A</fullName>
    </submittedName>
</protein>
<sequence length="1325" mass="144716">MLGVRCTRCFAHRLVRRHVASSREGPWASLHTLADLCQSPTLQDAWQSVEGLVKRRVLLVHFQQHAYTVLWCIGAVFHMALRQKCTGHNLRNTVAGVTADAAIQRLQEAFEVFQRTPQGQGQQLEDQARVVVKPDIMEHPSGDVRLWAAKCLAEVLMIFVPKPPIERDRISSVLQSFTDQMVWLSDPAATNYKHAFDLFRRLVDIRGFMLVFETAAPEVLLADLVKSSIVTVRKAVVALEEEEFDKLENLLAQLLSSVLAEADELSDSVLNVLVDEVKQKTKSLGLVQRVLATLARHSAVVPVNDFLNRVLAEAFSLPPQGREELLLLPSTTERVEAILLVVHELYMIDPALVARVLPNLQAELVSSDAGRRRAVTALVGHMLAHRSSRETKTGLAGVRPLLAASHPLIVDRHRERLEDADDGVRSAALDGAGAVLRSAASVASTQPVPPDCQELLSVASALVTKLKARSLDPNDSIRMGTINVVLDVAAESTAGFTLLEPILQDVCHRILDKKAKVREACAELMARLYAKHALPKWIIGQAAERLNWIPQQLCEAYLVLNNTGMGQVSQLEEHIEQHILGCGAGMGAAQRSLALLGFYSSAAAGAPSSSQGLALLLSKKRDANEAFQRFLKKRIAKGGPLMPLPSDGILVPVSVGEAPREEVVEGLAKHSPTFEGSTKIETIIAQLSVLDGVRDKALWSLLQLLISIPSKDHPDISKLLDALKDLDRLLRVHNLVSLTPLIRRALLCTWVSPDQVSVMLDLWTGRWPEAFQRDEEPVPRHISSAARACAAHLPKFFPDAFFQHTNCLLKIATTSAEDAHAGLKALAAVAKRTESVGDAAKSAKTLELGDVLLQVCEVACGETLPCGMPFRKAVKALMLSPDPEGRALAADKWLMWARDKLESGEDKVAALSLASAVFEQDFPGGLFHGLQHRDGFLTVAQGILASKGEVATDLRFASAECAVAAGSEEDVLGILSLLKTKGKAEEETTPWYDPQPAQIVCCLLRVLRSGRLQISTKLLLELASRMCVCLESDRPTCESEKLLDSLQRLQRPSGTKVRLADRLRLCLTIPLVFAFSPVKKHREVVNRMLQASFMKASRRAEEHLLEFAIACFIHFLSTVEIFRKEMSAPASSFPNSSKMCSFLCEALLRSDSQHCMELAWTVIQVCDRTLDFVDREEPASDAVHKAASVLRYVIEKRCPSLAGQVAETQVTKGGMPSELFAARQLTAQRALPGTSEQPGVKTGEDAGDGSLPDAMAKEPPKDPSSPGTMQTPRKRPSLLQARRRASPEASDSGRSSVVAVARPMAGKALAVPSAWSTASKKRRQS</sequence>
<evidence type="ECO:0000256" key="3">
    <source>
        <dbReference type="ARBA" id="ARBA00022776"/>
    </source>
</evidence>
<dbReference type="EMBL" id="LSRX01000371">
    <property type="protein sequence ID" value="OLP99189.1"/>
    <property type="molecule type" value="Genomic_DNA"/>
</dbReference>
<keyword evidence="2" id="KW-0132">Cell division</keyword>
<evidence type="ECO:0000313" key="7">
    <source>
        <dbReference type="EMBL" id="OLP99189.1"/>
    </source>
</evidence>
<dbReference type="Pfam" id="PF20168">
    <property type="entry name" value="PDS5"/>
    <property type="match status" value="1"/>
</dbReference>
<dbReference type="GO" id="GO:0005634">
    <property type="term" value="C:nucleus"/>
    <property type="evidence" value="ECO:0007669"/>
    <property type="project" value="UniProtKB-SubCell"/>
</dbReference>
<accession>A0A1Q9DVI8</accession>
<evidence type="ECO:0000256" key="6">
    <source>
        <dbReference type="SAM" id="MobiDB-lite"/>
    </source>
</evidence>
<evidence type="ECO:0000256" key="2">
    <source>
        <dbReference type="ARBA" id="ARBA00022618"/>
    </source>
</evidence>
<dbReference type="GO" id="GO:0007064">
    <property type="term" value="P:mitotic sister chromatid cohesion"/>
    <property type="evidence" value="ECO:0007669"/>
    <property type="project" value="InterPro"/>
</dbReference>
<dbReference type="SUPFAM" id="SSF48371">
    <property type="entry name" value="ARM repeat"/>
    <property type="match status" value="1"/>
</dbReference>
<name>A0A1Q9DVI8_SYMMI</name>
<dbReference type="InterPro" id="IPR011989">
    <property type="entry name" value="ARM-like"/>
</dbReference>